<dbReference type="Proteomes" id="UP000285908">
    <property type="component" value="Unassembled WGS sequence"/>
</dbReference>
<keyword evidence="2" id="KW-1185">Reference proteome</keyword>
<reference evidence="1 2" key="1">
    <citation type="submission" date="2018-11" db="EMBL/GenBank/DDBJ databases">
        <title>Mesobaculum littorinae gen. nov., sp. nov., isolated from Littorina scabra that represents a novel genus of the order Rhodobacteraceae.</title>
        <authorList>
            <person name="Li F."/>
        </authorList>
    </citation>
    <scope>NUCLEOTIDE SEQUENCE [LARGE SCALE GENOMIC DNA]</scope>
    <source>
        <strain evidence="1 2">M0103</strain>
    </source>
</reference>
<dbReference type="InterPro" id="IPR029063">
    <property type="entry name" value="SAM-dependent_MTases_sf"/>
</dbReference>
<organism evidence="1 2">
    <name type="scientific">Mesobaculum littorinae</name>
    <dbReference type="NCBI Taxonomy" id="2486419"/>
    <lineage>
        <taxon>Bacteria</taxon>
        <taxon>Pseudomonadati</taxon>
        <taxon>Pseudomonadota</taxon>
        <taxon>Alphaproteobacteria</taxon>
        <taxon>Rhodobacterales</taxon>
        <taxon>Roseobacteraceae</taxon>
        <taxon>Mesobaculum</taxon>
    </lineage>
</organism>
<accession>A0A438ALQ0</accession>
<gene>
    <name evidence="1" type="ORF">EKE94_03065</name>
</gene>
<evidence type="ECO:0000313" key="1">
    <source>
        <dbReference type="EMBL" id="RVV99678.1"/>
    </source>
</evidence>
<dbReference type="EMBL" id="RQXX01000001">
    <property type="protein sequence ID" value="RVV99678.1"/>
    <property type="molecule type" value="Genomic_DNA"/>
</dbReference>
<evidence type="ECO:0008006" key="3">
    <source>
        <dbReference type="Google" id="ProtNLM"/>
    </source>
</evidence>
<sequence length="114" mass="12410">MVPPANARAGPISSPRYDSPKALFHLDPPYHGGEADYGRGMFAPSNFVRMADLLRQLRGAFVLSINETPEIREIFAGFHIDEVRLSYTVAGAAAGSGKARKLIVSKRKERAGLL</sequence>
<protein>
    <recommendedName>
        <fullName evidence="3">DNA adenine methylase</fullName>
    </recommendedName>
</protein>
<evidence type="ECO:0000313" key="2">
    <source>
        <dbReference type="Proteomes" id="UP000285908"/>
    </source>
</evidence>
<dbReference type="RefSeq" id="WP_127905121.1">
    <property type="nucleotide sequence ID" value="NZ_RQXX01000001.1"/>
</dbReference>
<dbReference type="AlphaFoldDB" id="A0A438ALQ0"/>
<name>A0A438ALQ0_9RHOB</name>
<proteinExistence type="predicted"/>
<dbReference type="OrthoDB" id="9805629at2"/>
<dbReference type="Gene3D" id="3.40.50.150">
    <property type="entry name" value="Vaccinia Virus protein VP39"/>
    <property type="match status" value="1"/>
</dbReference>
<comment type="caution">
    <text evidence="1">The sequence shown here is derived from an EMBL/GenBank/DDBJ whole genome shotgun (WGS) entry which is preliminary data.</text>
</comment>
<dbReference type="SUPFAM" id="SSF53335">
    <property type="entry name" value="S-adenosyl-L-methionine-dependent methyltransferases"/>
    <property type="match status" value="1"/>
</dbReference>